<evidence type="ECO:0000256" key="2">
    <source>
        <dbReference type="SAM" id="Phobius"/>
    </source>
</evidence>
<reference evidence="4" key="1">
    <citation type="submission" date="2020-12" db="EMBL/GenBank/DDBJ databases">
        <title>M. sibirica DSM 26468T genome.</title>
        <authorList>
            <person name="Thieme N."/>
            <person name="Rettenmaier R."/>
            <person name="Zverlov V."/>
            <person name="Liebl W."/>
        </authorList>
    </citation>
    <scope>NUCLEOTIDE SEQUENCE</scope>
    <source>
        <strain evidence="4">DSM 26468</strain>
    </source>
</reference>
<gene>
    <name evidence="4" type="ORF">I5677_09485</name>
</gene>
<keyword evidence="2" id="KW-1133">Transmembrane helix</keyword>
<keyword evidence="2" id="KW-0812">Transmembrane</keyword>
<feature type="compositionally biased region" description="Polar residues" evidence="1">
    <location>
        <begin position="339"/>
        <end position="356"/>
    </location>
</feature>
<evidence type="ECO:0000313" key="5">
    <source>
        <dbReference type="Proteomes" id="UP000623269"/>
    </source>
</evidence>
<protein>
    <submittedName>
        <fullName evidence="4">LysM peptidoglycan-binding domain-containing protein</fullName>
    </submittedName>
</protein>
<dbReference type="InterPro" id="IPR018392">
    <property type="entry name" value="LysM"/>
</dbReference>
<evidence type="ECO:0000256" key="1">
    <source>
        <dbReference type="SAM" id="MobiDB-lite"/>
    </source>
</evidence>
<keyword evidence="5" id="KW-1185">Reference proteome</keyword>
<dbReference type="RefSeq" id="WP_197661341.1">
    <property type="nucleotide sequence ID" value="NZ_JAEAGR010000008.1"/>
</dbReference>
<organism evidence="4 5">
    <name type="scientific">Mobilitalea sibirica</name>
    <dbReference type="NCBI Taxonomy" id="1462919"/>
    <lineage>
        <taxon>Bacteria</taxon>
        <taxon>Bacillati</taxon>
        <taxon>Bacillota</taxon>
        <taxon>Clostridia</taxon>
        <taxon>Lachnospirales</taxon>
        <taxon>Lachnospiraceae</taxon>
        <taxon>Mobilitalea</taxon>
    </lineage>
</organism>
<comment type="caution">
    <text evidence="4">The sequence shown here is derived from an EMBL/GenBank/DDBJ whole genome shotgun (WGS) entry which is preliminary data.</text>
</comment>
<feature type="region of interest" description="Disordered" evidence="1">
    <location>
        <begin position="320"/>
        <end position="358"/>
    </location>
</feature>
<keyword evidence="2" id="KW-0472">Membrane</keyword>
<dbReference type="CDD" id="cd00118">
    <property type="entry name" value="LysM"/>
    <property type="match status" value="1"/>
</dbReference>
<evidence type="ECO:0000313" key="4">
    <source>
        <dbReference type="EMBL" id="MBH1941122.1"/>
    </source>
</evidence>
<dbReference type="InterPro" id="IPR036779">
    <property type="entry name" value="LysM_dom_sf"/>
</dbReference>
<sequence>MIETVYSNENGEGNRTGRVQTAFKMPKNIRQVGKSSSTKKIYVEDYVMTFTKQLAGEDYSKCKVAVLVGQYVKTENCRNIFISGVIEVEEIDTASDIIFSNDTWTSIYENIKKYFTDVEIVGWFLGGPGYYLEDKERILKAHIDNFAGQDKTLLTFDNMEKEEAFLIYESGRLNKQDGYYIYYEKNEDMQNYMIEHKNSRSEEADYDDHVARDIRTIIQNKKPADTESKSISRLMYAAGTLLAVIILIVGAAMLNNYDQMRNMQDTLDSLSRNLQEVESIFARKDTSYTSDNNEMVVDIPTSTDTEDLEDSLNVEVVTGDLTPLEDEAEATPSGEKVTDSSTPTNAEQASAIQNSESVKETQKEVNYYTVVSGDTLAGISFKLYDSANYIQRIMELNNIEDENMIYAGQKLIVP</sequence>
<dbReference type="Pfam" id="PF01476">
    <property type="entry name" value="LysM"/>
    <property type="match status" value="1"/>
</dbReference>
<dbReference type="PROSITE" id="PS51782">
    <property type="entry name" value="LYSM"/>
    <property type="match status" value="1"/>
</dbReference>
<dbReference type="SUPFAM" id="SSF54106">
    <property type="entry name" value="LysM domain"/>
    <property type="match status" value="1"/>
</dbReference>
<name>A0A8J7HCM5_9FIRM</name>
<dbReference type="Proteomes" id="UP000623269">
    <property type="component" value="Unassembled WGS sequence"/>
</dbReference>
<accession>A0A8J7HCM5</accession>
<feature type="domain" description="LysM" evidence="3">
    <location>
        <begin position="366"/>
        <end position="413"/>
    </location>
</feature>
<dbReference type="Gene3D" id="3.10.350.10">
    <property type="entry name" value="LysM domain"/>
    <property type="match status" value="1"/>
</dbReference>
<proteinExistence type="predicted"/>
<dbReference type="AlphaFoldDB" id="A0A8J7HCM5"/>
<dbReference type="SMART" id="SM00257">
    <property type="entry name" value="LysM"/>
    <property type="match status" value="1"/>
</dbReference>
<dbReference type="EMBL" id="JAEAGR010000008">
    <property type="protein sequence ID" value="MBH1941122.1"/>
    <property type="molecule type" value="Genomic_DNA"/>
</dbReference>
<evidence type="ECO:0000259" key="3">
    <source>
        <dbReference type="PROSITE" id="PS51782"/>
    </source>
</evidence>
<feature type="transmembrane region" description="Helical" evidence="2">
    <location>
        <begin position="234"/>
        <end position="254"/>
    </location>
</feature>